<dbReference type="Proteomes" id="UP000008514">
    <property type="component" value="Chromosome"/>
</dbReference>
<dbReference type="STRING" id="313595.P700755_002046"/>
<evidence type="ECO:0000313" key="5">
    <source>
        <dbReference type="EMBL" id="AFU68839.1"/>
    </source>
</evidence>
<dbReference type="SUPFAM" id="SSF46785">
    <property type="entry name" value="Winged helix' DNA-binding domain"/>
    <property type="match status" value="1"/>
</dbReference>
<dbReference type="HOGENOM" id="CLU_119090_4_0_10"/>
<evidence type="ECO:0000256" key="2">
    <source>
        <dbReference type="ARBA" id="ARBA00023015"/>
    </source>
</evidence>
<evidence type="ECO:0000256" key="1">
    <source>
        <dbReference type="ARBA" id="ARBA00011046"/>
    </source>
</evidence>
<dbReference type="RefSeq" id="WP_015024423.1">
    <property type="nucleotide sequence ID" value="NC_018721.1"/>
</dbReference>
<evidence type="ECO:0000313" key="6">
    <source>
        <dbReference type="Proteomes" id="UP000008514"/>
    </source>
</evidence>
<sequence length="121" mass="14301">MKNLEKLTLKEEEVMSVLWKLEKAFVKEIVSELQGKNHYNTISTIVRQLEDKGFVSYTSYGKSHQYFPIVEREKYSTAVMDQNSKRFFEGSYKNMVSFFAQQEKITEKDLEDILELIKNKS</sequence>
<dbReference type="Gene3D" id="1.10.4040.10">
    <property type="entry name" value="Penicillinase repressor domain"/>
    <property type="match status" value="1"/>
</dbReference>
<gene>
    <name evidence="5" type="ordered locus">P700755_002046</name>
</gene>
<dbReference type="Gene3D" id="1.10.10.10">
    <property type="entry name" value="Winged helix-like DNA-binding domain superfamily/Winged helix DNA-binding domain"/>
    <property type="match status" value="1"/>
</dbReference>
<proteinExistence type="inferred from homology"/>
<dbReference type="InterPro" id="IPR036388">
    <property type="entry name" value="WH-like_DNA-bd_sf"/>
</dbReference>
<evidence type="ECO:0000256" key="4">
    <source>
        <dbReference type="ARBA" id="ARBA00023163"/>
    </source>
</evidence>
<dbReference type="Pfam" id="PF03965">
    <property type="entry name" value="Penicillinase_R"/>
    <property type="match status" value="1"/>
</dbReference>
<dbReference type="KEGG" id="ptq:P700755_002046"/>
<reference evidence="5" key="1">
    <citation type="submission" date="2006-03" db="EMBL/GenBank/DDBJ databases">
        <authorList>
            <person name="Bowman J."/>
            <person name="Ferriera S."/>
            <person name="Johnson J."/>
            <person name="Kravitz S."/>
            <person name="Halpern A."/>
            <person name="Remington K."/>
            <person name="Beeson K."/>
            <person name="Tran B."/>
            <person name="Rogers Y.-H."/>
            <person name="Friedman R."/>
            <person name="Venter J.C."/>
        </authorList>
    </citation>
    <scope>NUCLEOTIDE SEQUENCE [LARGE SCALE GENOMIC DNA]</scope>
    <source>
        <strain evidence="5">ATCC 700755</strain>
    </source>
</reference>
<reference evidence="5" key="2">
    <citation type="submission" date="2012-09" db="EMBL/GenBank/DDBJ databases">
        <title>The complete sequence of Psychroflexus torquis an extreme psychrophile from sea-ice that is stimulated by light.</title>
        <authorList>
            <person name="Feng S."/>
            <person name="Powell S.M."/>
            <person name="Bowman J.P."/>
        </authorList>
    </citation>
    <scope>NUCLEOTIDE SEQUENCE [LARGE SCALE GENOMIC DNA]</scope>
    <source>
        <strain evidence="5">ATCC 700755</strain>
    </source>
</reference>
<dbReference type="GO" id="GO:0003677">
    <property type="term" value="F:DNA binding"/>
    <property type="evidence" value="ECO:0007669"/>
    <property type="project" value="UniProtKB-KW"/>
</dbReference>
<keyword evidence="3" id="KW-0238">DNA-binding</keyword>
<accession>K4IEJ7</accession>
<dbReference type="InterPro" id="IPR036390">
    <property type="entry name" value="WH_DNA-bd_sf"/>
</dbReference>
<dbReference type="OrthoDB" id="1098508at2"/>
<dbReference type="GO" id="GO:0045892">
    <property type="term" value="P:negative regulation of DNA-templated transcription"/>
    <property type="evidence" value="ECO:0007669"/>
    <property type="project" value="InterPro"/>
</dbReference>
<dbReference type="EMBL" id="CP003879">
    <property type="protein sequence ID" value="AFU68839.1"/>
    <property type="molecule type" value="Genomic_DNA"/>
</dbReference>
<dbReference type="AlphaFoldDB" id="K4IEJ7"/>
<dbReference type="eggNOG" id="COG3682">
    <property type="taxonomic scope" value="Bacteria"/>
</dbReference>
<protein>
    <submittedName>
        <fullName evidence="5">Penicillinase repressor, HTH superfamily</fullName>
    </submittedName>
</protein>
<comment type="similarity">
    <text evidence="1">Belongs to the BlaI transcriptional regulatory family.</text>
</comment>
<keyword evidence="6" id="KW-1185">Reference proteome</keyword>
<keyword evidence="2" id="KW-0805">Transcription regulation</keyword>
<evidence type="ECO:0000256" key="3">
    <source>
        <dbReference type="ARBA" id="ARBA00023125"/>
    </source>
</evidence>
<dbReference type="PIRSF" id="PIRSF019455">
    <property type="entry name" value="CopR_AtkY"/>
    <property type="match status" value="1"/>
</dbReference>
<keyword evidence="4" id="KW-0804">Transcription</keyword>
<name>K4IEJ7_PSYTT</name>
<organism evidence="5 6">
    <name type="scientific">Psychroflexus torquis (strain ATCC 700755 / CIP 106069 / ACAM 623)</name>
    <dbReference type="NCBI Taxonomy" id="313595"/>
    <lineage>
        <taxon>Bacteria</taxon>
        <taxon>Pseudomonadati</taxon>
        <taxon>Bacteroidota</taxon>
        <taxon>Flavobacteriia</taxon>
        <taxon>Flavobacteriales</taxon>
        <taxon>Flavobacteriaceae</taxon>
        <taxon>Psychroflexus</taxon>
    </lineage>
</organism>
<dbReference type="InterPro" id="IPR005650">
    <property type="entry name" value="BlaI_family"/>
</dbReference>